<dbReference type="PANTHER" id="PTHR43143">
    <property type="entry name" value="METALLOPHOSPHOESTERASE, CALCINEURIN SUPERFAMILY"/>
    <property type="match status" value="1"/>
</dbReference>
<evidence type="ECO:0000313" key="3">
    <source>
        <dbReference type="EMBL" id="OME93556.1"/>
    </source>
</evidence>
<dbReference type="InterPro" id="IPR013320">
    <property type="entry name" value="ConA-like_dom_sf"/>
</dbReference>
<dbReference type="InterPro" id="IPR051918">
    <property type="entry name" value="STPP_CPPED1"/>
</dbReference>
<dbReference type="AlphaFoldDB" id="A0A1R1B361"/>
<accession>A0A1R1B361</accession>
<dbReference type="Gene3D" id="2.60.120.200">
    <property type="match status" value="1"/>
</dbReference>
<name>A0A1R1B361_PAELA</name>
<dbReference type="InterPro" id="IPR004843">
    <property type="entry name" value="Calcineurin-like_PHP"/>
</dbReference>
<dbReference type="EMBL" id="MRTF01000003">
    <property type="protein sequence ID" value="OME93556.1"/>
    <property type="molecule type" value="Genomic_DNA"/>
</dbReference>
<proteinExistence type="predicted"/>
<sequence length="602" mass="67841">MKKKFKKLLALLLPATMIAGLLSGFQASASPATSPDSDNSFKMAILPDTQKYARYKNELWLSQTNWIAKNVKKENIVFTAHLGDLVDRADEEYEWRNADEAMKVFDKAKLPYGFLAGNHDVLNSQQYDNERDLAKEPFLNYFSTDRMKNIPGFTGHSEDGFNSYYIFEGSGKKYMALFLDWRASEETLKWAQKAIDKHPTYPVMVFTHQLLNISNDKKSAVMTDHGQFLWDKLIAKNDQIFLTVNGHHHGYAHTVKKNNKGHDVVMMVVDYQSAFHGGNGMLRTLEFDMDKNRIHTSSFSPWVMGMPEKQRTAFDEEKLVDDFNDFTVAMDFEERFSGFQPIISVKKEVPKVEGTVAYWQMDNRSAAEGQAVAGKGAAVEDLSGKGNDLYRIDEGDAKPGDLIWYKGNAQNPQSNSGIRFFNNKSQKKGSYLKTSDQAPINALTFPNGYTIEAVVKLGPDFDADKHSWMGILGRYGTGQDVGKKEGDADAPLATLAVSSLREIQWASFPLNYGSEQTSWSWEMDDSWHHIALVNNGQSTKMYIDGVEVLRNPDTKPQGIATTGKPWIIGASQYANKLDGVFNGWISEIRIVDHALNKKDFLQ</sequence>
<protein>
    <recommendedName>
        <fullName evidence="2">Calcineurin-like phosphoesterase domain-containing protein</fullName>
    </recommendedName>
</protein>
<evidence type="ECO:0000256" key="1">
    <source>
        <dbReference type="SAM" id="SignalP"/>
    </source>
</evidence>
<dbReference type="SUPFAM" id="SSF49899">
    <property type="entry name" value="Concanavalin A-like lectins/glucanases"/>
    <property type="match status" value="1"/>
</dbReference>
<dbReference type="Proteomes" id="UP000187074">
    <property type="component" value="Unassembled WGS sequence"/>
</dbReference>
<dbReference type="STRING" id="1401.BK123_09815"/>
<dbReference type="Gene3D" id="3.60.21.10">
    <property type="match status" value="1"/>
</dbReference>
<dbReference type="RefSeq" id="WP_076322230.1">
    <property type="nucleotide sequence ID" value="NZ_MRTF01000003.1"/>
</dbReference>
<organism evidence="3 4">
    <name type="scientific">Paenibacillus lautus</name>
    <name type="common">Bacillus lautus</name>
    <dbReference type="NCBI Taxonomy" id="1401"/>
    <lineage>
        <taxon>Bacteria</taxon>
        <taxon>Bacillati</taxon>
        <taxon>Bacillota</taxon>
        <taxon>Bacilli</taxon>
        <taxon>Bacillales</taxon>
        <taxon>Paenibacillaceae</taxon>
        <taxon>Paenibacillus</taxon>
    </lineage>
</organism>
<feature type="signal peptide" evidence="1">
    <location>
        <begin position="1"/>
        <end position="29"/>
    </location>
</feature>
<dbReference type="GO" id="GO:0016787">
    <property type="term" value="F:hydrolase activity"/>
    <property type="evidence" value="ECO:0007669"/>
    <property type="project" value="InterPro"/>
</dbReference>
<gene>
    <name evidence="3" type="ORF">BK123_09815</name>
</gene>
<feature type="domain" description="Calcineurin-like phosphoesterase" evidence="2">
    <location>
        <begin position="65"/>
        <end position="251"/>
    </location>
</feature>
<keyword evidence="1" id="KW-0732">Signal</keyword>
<comment type="caution">
    <text evidence="3">The sequence shown here is derived from an EMBL/GenBank/DDBJ whole genome shotgun (WGS) entry which is preliminary data.</text>
</comment>
<dbReference type="Pfam" id="PF00149">
    <property type="entry name" value="Metallophos"/>
    <property type="match status" value="1"/>
</dbReference>
<dbReference type="InterPro" id="IPR029052">
    <property type="entry name" value="Metallo-depent_PP-like"/>
</dbReference>
<reference evidence="3 4" key="1">
    <citation type="submission" date="2016-11" db="EMBL/GenBank/DDBJ databases">
        <title>Paenibacillus species isolates.</title>
        <authorList>
            <person name="Beno S.M."/>
        </authorList>
    </citation>
    <scope>NUCLEOTIDE SEQUENCE [LARGE SCALE GENOMIC DNA]</scope>
    <source>
        <strain evidence="3 4">FSL F4-0100</strain>
    </source>
</reference>
<dbReference type="PANTHER" id="PTHR43143:SF5">
    <property type="entry name" value="SECRETED PROTEIN"/>
    <property type="match status" value="1"/>
</dbReference>
<dbReference type="Pfam" id="PF13385">
    <property type="entry name" value="Laminin_G_3"/>
    <property type="match status" value="1"/>
</dbReference>
<evidence type="ECO:0000259" key="2">
    <source>
        <dbReference type="Pfam" id="PF00149"/>
    </source>
</evidence>
<evidence type="ECO:0000313" key="4">
    <source>
        <dbReference type="Proteomes" id="UP000187074"/>
    </source>
</evidence>
<dbReference type="SUPFAM" id="SSF56300">
    <property type="entry name" value="Metallo-dependent phosphatases"/>
    <property type="match status" value="1"/>
</dbReference>
<feature type="chain" id="PRO_5012435538" description="Calcineurin-like phosphoesterase domain-containing protein" evidence="1">
    <location>
        <begin position="30"/>
        <end position="602"/>
    </location>
</feature>